<protein>
    <submittedName>
        <fullName evidence="1">ABC-type uncharacterized transport system substrate-binding protein</fullName>
    </submittedName>
</protein>
<comment type="caution">
    <text evidence="1">The sequence shown here is derived from an EMBL/GenBank/DDBJ whole genome shotgun (WGS) entry which is preliminary data.</text>
</comment>
<name>A0ABT9ZSC7_9BACI</name>
<evidence type="ECO:0000313" key="1">
    <source>
        <dbReference type="EMBL" id="MDQ0254133.1"/>
    </source>
</evidence>
<keyword evidence="2" id="KW-1185">Reference proteome</keyword>
<organism evidence="1 2">
    <name type="scientific">Evansella vedderi</name>
    <dbReference type="NCBI Taxonomy" id="38282"/>
    <lineage>
        <taxon>Bacteria</taxon>
        <taxon>Bacillati</taxon>
        <taxon>Bacillota</taxon>
        <taxon>Bacilli</taxon>
        <taxon>Bacillales</taxon>
        <taxon>Bacillaceae</taxon>
        <taxon>Evansella</taxon>
    </lineage>
</organism>
<gene>
    <name evidence="1" type="ORF">J2S74_001506</name>
</gene>
<accession>A0ABT9ZSC7</accession>
<evidence type="ECO:0000313" key="2">
    <source>
        <dbReference type="Proteomes" id="UP001230005"/>
    </source>
</evidence>
<dbReference type="Proteomes" id="UP001230005">
    <property type="component" value="Unassembled WGS sequence"/>
</dbReference>
<sequence>MKQTLVYFQEQENLNTEEILKEMKKKFEKENWKLSGLFIDKINEYENLMVMITDKLNKADILFLYSKNNVRDDFYWNLLYQTANVEDVILKEFID</sequence>
<reference evidence="1 2" key="1">
    <citation type="submission" date="2023-07" db="EMBL/GenBank/DDBJ databases">
        <title>Genomic Encyclopedia of Type Strains, Phase IV (KMG-IV): sequencing the most valuable type-strain genomes for metagenomic binning, comparative biology and taxonomic classification.</title>
        <authorList>
            <person name="Goeker M."/>
        </authorList>
    </citation>
    <scope>NUCLEOTIDE SEQUENCE [LARGE SCALE GENOMIC DNA]</scope>
    <source>
        <strain evidence="1 2">DSM 9768</strain>
    </source>
</reference>
<proteinExistence type="predicted"/>
<dbReference type="RefSeq" id="WP_307323640.1">
    <property type="nucleotide sequence ID" value="NZ_JAUSUG010000004.1"/>
</dbReference>
<dbReference type="EMBL" id="JAUSUG010000004">
    <property type="protein sequence ID" value="MDQ0254133.1"/>
    <property type="molecule type" value="Genomic_DNA"/>
</dbReference>